<accession>A0A937W2J7</accession>
<name>A0A937W2J7_UNCTE</name>
<evidence type="ECO:0000313" key="2">
    <source>
        <dbReference type="Proteomes" id="UP000712673"/>
    </source>
</evidence>
<comment type="caution">
    <text evidence="1">The sequence shown here is derived from an EMBL/GenBank/DDBJ whole genome shotgun (WGS) entry which is preliminary data.</text>
</comment>
<protein>
    <submittedName>
        <fullName evidence="1">Uncharacterized protein</fullName>
    </submittedName>
</protein>
<proteinExistence type="predicted"/>
<organism evidence="1 2">
    <name type="scientific">Tectimicrobiota bacterium</name>
    <dbReference type="NCBI Taxonomy" id="2528274"/>
    <lineage>
        <taxon>Bacteria</taxon>
        <taxon>Pseudomonadati</taxon>
        <taxon>Nitrospinota/Tectimicrobiota group</taxon>
        <taxon>Candidatus Tectimicrobiota</taxon>
    </lineage>
</organism>
<gene>
    <name evidence="1" type="ORF">FJZ47_09490</name>
</gene>
<dbReference type="Proteomes" id="UP000712673">
    <property type="component" value="Unassembled WGS sequence"/>
</dbReference>
<reference evidence="1" key="1">
    <citation type="submission" date="2019-03" db="EMBL/GenBank/DDBJ databases">
        <title>Lake Tanganyika Metagenome-Assembled Genomes (MAGs).</title>
        <authorList>
            <person name="Tran P."/>
        </authorList>
    </citation>
    <scope>NUCLEOTIDE SEQUENCE</scope>
    <source>
        <strain evidence="1">K_DeepCast_65m_m2_066</strain>
    </source>
</reference>
<evidence type="ECO:0000313" key="1">
    <source>
        <dbReference type="EMBL" id="MBM3224020.1"/>
    </source>
</evidence>
<sequence length="71" mass="8011">MNKRKVRTFSATDRDMDMLEAVALYHSFSKSATIVNLIKKEFWRIFPAGTDAVPPDTGARIEEESFNASNS</sequence>
<dbReference type="AlphaFoldDB" id="A0A937W2J7"/>
<dbReference type="EMBL" id="VGLS01000244">
    <property type="protein sequence ID" value="MBM3224020.1"/>
    <property type="molecule type" value="Genomic_DNA"/>
</dbReference>